<evidence type="ECO:0000259" key="1">
    <source>
        <dbReference type="Pfam" id="PF18573"/>
    </source>
</evidence>
<proteinExistence type="predicted"/>
<name>A0A370GQ20_9BACI</name>
<sequence length="187" mass="18644">MADYKYPGVTCYPNGSNFSTGPSRQRSSGYVVRTIPGPQGPAGPAGSGLSSALSAYNDAGAVELALAAGAAVPFNTPGASFGEAITQTDDTTFSLNETGFYSVDYSVGTAAVSALGGIHLEVGGATVSPSTTLLNAGARLSKEVLLRVDAAPANLQLVVDGLGLTVASGTSSDVTIKKVADLSQAPQ</sequence>
<keyword evidence="3" id="KW-1185">Reference proteome</keyword>
<dbReference type="InterPro" id="IPR041415">
    <property type="entry name" value="BclA_C"/>
</dbReference>
<gene>
    <name evidence="2" type="ORF">DFR59_102411</name>
</gene>
<protein>
    <recommendedName>
        <fullName evidence="1">BclA C-terminal domain-containing protein</fullName>
    </recommendedName>
</protein>
<evidence type="ECO:0000313" key="2">
    <source>
        <dbReference type="EMBL" id="RDI45777.1"/>
    </source>
</evidence>
<organism evidence="2 3">
    <name type="scientific">Falsibacillus pallidus</name>
    <dbReference type="NCBI Taxonomy" id="493781"/>
    <lineage>
        <taxon>Bacteria</taxon>
        <taxon>Bacillati</taxon>
        <taxon>Bacillota</taxon>
        <taxon>Bacilli</taxon>
        <taxon>Bacillales</taxon>
        <taxon>Bacillaceae</taxon>
        <taxon>Falsibacillus</taxon>
    </lineage>
</organism>
<dbReference type="OrthoDB" id="2943774at2"/>
<dbReference type="Pfam" id="PF18573">
    <property type="entry name" value="BclA_C"/>
    <property type="match status" value="1"/>
</dbReference>
<dbReference type="InterPro" id="IPR008983">
    <property type="entry name" value="Tumour_necrosis_fac-like_dom"/>
</dbReference>
<evidence type="ECO:0000313" key="3">
    <source>
        <dbReference type="Proteomes" id="UP000255326"/>
    </source>
</evidence>
<dbReference type="EMBL" id="QQAY01000002">
    <property type="protein sequence ID" value="RDI45777.1"/>
    <property type="molecule type" value="Genomic_DNA"/>
</dbReference>
<dbReference type="Gene3D" id="2.60.120.40">
    <property type="match status" value="1"/>
</dbReference>
<dbReference type="AlphaFoldDB" id="A0A370GQ20"/>
<dbReference type="RefSeq" id="WP_114744591.1">
    <property type="nucleotide sequence ID" value="NZ_QQAY01000002.1"/>
</dbReference>
<reference evidence="2 3" key="1">
    <citation type="submission" date="2018-07" db="EMBL/GenBank/DDBJ databases">
        <title>Genomic Encyclopedia of Type Strains, Phase IV (KMG-IV): sequencing the most valuable type-strain genomes for metagenomic binning, comparative biology and taxonomic classification.</title>
        <authorList>
            <person name="Goeker M."/>
        </authorList>
    </citation>
    <scope>NUCLEOTIDE SEQUENCE [LARGE SCALE GENOMIC DNA]</scope>
    <source>
        <strain evidence="2 3">DSM 25281</strain>
    </source>
</reference>
<accession>A0A370GQ20</accession>
<feature type="domain" description="BclA C-terminal" evidence="1">
    <location>
        <begin position="54"/>
        <end position="179"/>
    </location>
</feature>
<dbReference type="Proteomes" id="UP000255326">
    <property type="component" value="Unassembled WGS sequence"/>
</dbReference>
<comment type="caution">
    <text evidence="2">The sequence shown here is derived from an EMBL/GenBank/DDBJ whole genome shotgun (WGS) entry which is preliminary data.</text>
</comment>